<evidence type="ECO:0000256" key="5">
    <source>
        <dbReference type="ARBA" id="ARBA00023163"/>
    </source>
</evidence>
<dbReference type="AlphaFoldDB" id="A0A5J5AKE4"/>
<dbReference type="PANTHER" id="PTHR31496:SF3">
    <property type="entry name" value="TRANSCRIPTION REPRESSOR KAN1"/>
    <property type="match status" value="1"/>
</dbReference>
<dbReference type="GO" id="GO:0006355">
    <property type="term" value="P:regulation of DNA-templated transcription"/>
    <property type="evidence" value="ECO:0007669"/>
    <property type="project" value="InterPro"/>
</dbReference>
<dbReference type="OrthoDB" id="551907at2759"/>
<sequence>MPLEGMFIEPSSSPLPDLSLHISPPNSSSSTICNTSNEMDTSFDLSSRREFHKRNSNLQAYTDLSLAHPANAMDEQGRCRRNFSGGAEKLVPQNPYHHHQSHHLHHPNTQLNHINHGVSLLDVSEGLRPIKGIPVYHNRSFPFLPLDHARKRDPKMSFYQMSYPTWSSSLSTPSSCSSLCSSSASHSPSPYFGGSLDHMSILNSGPNASSSPYRLPSATRFNGLSASYQQHHHHNQYGVGPSEASHLGMMRSRFMPKLPTKRSMRAPRMRWTSTLHSRFVHAVELLGGHERATPKSVLELMDVKDLTLAHVKSHLQMYRTVKTTDKPAASSGHSDGSGEDDISPMGSTTDRGSLRGFVDQIGPSDMSLQKETDYPSTTLWSNSSSSREAWMQTNSSEVDGLRPLSLPSQQRFGHQVQECDLTQVKSYLGSDLERKKPSLEFTLGRPDWHDKQL</sequence>
<name>A0A5J5AKE4_9ASTE</name>
<keyword evidence="4" id="KW-0805">Transcription regulation</keyword>
<evidence type="ECO:0000256" key="2">
    <source>
        <dbReference type="ARBA" id="ARBA00022473"/>
    </source>
</evidence>
<evidence type="ECO:0000256" key="1">
    <source>
        <dbReference type="ARBA" id="ARBA00004123"/>
    </source>
</evidence>
<protein>
    <recommendedName>
        <fullName evidence="8">Myb-like domain-containing protein</fullName>
    </recommendedName>
</protein>
<dbReference type="GO" id="GO:0005634">
    <property type="term" value="C:nucleus"/>
    <property type="evidence" value="ECO:0007669"/>
    <property type="project" value="UniProtKB-SubCell"/>
</dbReference>
<keyword evidence="5" id="KW-0804">Transcription</keyword>
<dbReference type="GO" id="GO:0010158">
    <property type="term" value="P:abaxial cell fate specification"/>
    <property type="evidence" value="ECO:0007669"/>
    <property type="project" value="InterPro"/>
</dbReference>
<dbReference type="InterPro" id="IPR001005">
    <property type="entry name" value="SANT/Myb"/>
</dbReference>
<dbReference type="FunFam" id="1.10.10.60:FF:000002">
    <property type="entry name" value="Myb family transcription factor"/>
    <property type="match status" value="1"/>
</dbReference>
<dbReference type="PANTHER" id="PTHR31496">
    <property type="entry name" value="TRANSCRIPTION FACTOR KAN2-RELATED"/>
    <property type="match status" value="1"/>
</dbReference>
<evidence type="ECO:0000256" key="6">
    <source>
        <dbReference type="ARBA" id="ARBA00023242"/>
    </source>
</evidence>
<dbReference type="InterPro" id="IPR044847">
    <property type="entry name" value="KAN_fam"/>
</dbReference>
<dbReference type="SUPFAM" id="SSF46689">
    <property type="entry name" value="Homeodomain-like"/>
    <property type="match status" value="1"/>
</dbReference>
<reference evidence="9 10" key="1">
    <citation type="submission" date="2019-09" db="EMBL/GenBank/DDBJ databases">
        <title>A chromosome-level genome assembly of the Chinese tupelo Nyssa sinensis.</title>
        <authorList>
            <person name="Yang X."/>
            <person name="Kang M."/>
            <person name="Yang Y."/>
            <person name="Xiong H."/>
            <person name="Wang M."/>
            <person name="Zhang Z."/>
            <person name="Wang Z."/>
            <person name="Wu H."/>
            <person name="Ma T."/>
            <person name="Liu J."/>
            <person name="Xi Z."/>
        </authorList>
    </citation>
    <scope>NUCLEOTIDE SEQUENCE [LARGE SCALE GENOMIC DNA]</scope>
    <source>
        <strain evidence="9">J267</strain>
        <tissue evidence="9">Leaf</tissue>
    </source>
</reference>
<keyword evidence="6" id="KW-0539">Nucleus</keyword>
<accession>A0A5J5AKE4</accession>
<dbReference type="EMBL" id="CM018043">
    <property type="protein sequence ID" value="KAA8530698.1"/>
    <property type="molecule type" value="Genomic_DNA"/>
</dbReference>
<evidence type="ECO:0000313" key="10">
    <source>
        <dbReference type="Proteomes" id="UP000325577"/>
    </source>
</evidence>
<organism evidence="9 10">
    <name type="scientific">Nyssa sinensis</name>
    <dbReference type="NCBI Taxonomy" id="561372"/>
    <lineage>
        <taxon>Eukaryota</taxon>
        <taxon>Viridiplantae</taxon>
        <taxon>Streptophyta</taxon>
        <taxon>Embryophyta</taxon>
        <taxon>Tracheophyta</taxon>
        <taxon>Spermatophyta</taxon>
        <taxon>Magnoliopsida</taxon>
        <taxon>eudicotyledons</taxon>
        <taxon>Gunneridae</taxon>
        <taxon>Pentapetalae</taxon>
        <taxon>asterids</taxon>
        <taxon>Cornales</taxon>
        <taxon>Nyssaceae</taxon>
        <taxon>Nyssa</taxon>
    </lineage>
</organism>
<feature type="region of interest" description="Disordered" evidence="7">
    <location>
        <begin position="322"/>
        <end position="385"/>
    </location>
</feature>
<feature type="domain" description="Myb-like" evidence="8">
    <location>
        <begin position="268"/>
        <end position="319"/>
    </location>
</feature>
<evidence type="ECO:0000259" key="8">
    <source>
        <dbReference type="Pfam" id="PF00249"/>
    </source>
</evidence>
<keyword evidence="3" id="KW-0221">Differentiation</keyword>
<dbReference type="Proteomes" id="UP000325577">
    <property type="component" value="Linkage Group LG2"/>
</dbReference>
<evidence type="ECO:0000313" key="9">
    <source>
        <dbReference type="EMBL" id="KAA8530698.1"/>
    </source>
</evidence>
<comment type="subcellular location">
    <subcellularLocation>
        <location evidence="1">Nucleus</location>
    </subcellularLocation>
</comment>
<evidence type="ECO:0000256" key="7">
    <source>
        <dbReference type="SAM" id="MobiDB-lite"/>
    </source>
</evidence>
<dbReference type="GO" id="GO:0000976">
    <property type="term" value="F:transcription cis-regulatory region binding"/>
    <property type="evidence" value="ECO:0007669"/>
    <property type="project" value="InterPro"/>
</dbReference>
<dbReference type="Pfam" id="PF00249">
    <property type="entry name" value="Myb_DNA-binding"/>
    <property type="match status" value="1"/>
</dbReference>
<evidence type="ECO:0000256" key="4">
    <source>
        <dbReference type="ARBA" id="ARBA00023015"/>
    </source>
</evidence>
<keyword evidence="2" id="KW-0217">Developmental protein</keyword>
<gene>
    <name evidence="9" type="ORF">F0562_005368</name>
</gene>
<evidence type="ECO:0000256" key="3">
    <source>
        <dbReference type="ARBA" id="ARBA00022782"/>
    </source>
</evidence>
<proteinExistence type="predicted"/>
<dbReference type="InterPro" id="IPR009057">
    <property type="entry name" value="Homeodomain-like_sf"/>
</dbReference>
<dbReference type="Gene3D" id="1.10.10.60">
    <property type="entry name" value="Homeodomain-like"/>
    <property type="match status" value="1"/>
</dbReference>
<keyword evidence="10" id="KW-1185">Reference proteome</keyword>
<dbReference type="NCBIfam" id="TIGR01557">
    <property type="entry name" value="myb_SHAQKYF"/>
    <property type="match status" value="1"/>
</dbReference>
<dbReference type="InterPro" id="IPR006447">
    <property type="entry name" value="Myb_dom_plants"/>
</dbReference>